<keyword evidence="1" id="KW-0472">Membrane</keyword>
<evidence type="ECO:0000256" key="1">
    <source>
        <dbReference type="SAM" id="Phobius"/>
    </source>
</evidence>
<evidence type="ECO:0000313" key="2">
    <source>
        <dbReference type="EMBL" id="QUD85981.1"/>
    </source>
</evidence>
<feature type="transmembrane region" description="Helical" evidence="1">
    <location>
        <begin position="56"/>
        <end position="78"/>
    </location>
</feature>
<reference evidence="2" key="1">
    <citation type="submission" date="2021-04" db="EMBL/GenBank/DDBJ databases">
        <title>The complete genome sequence of Caulobacter sp. S6.</title>
        <authorList>
            <person name="Tang Y."/>
            <person name="Ouyang W."/>
            <person name="Liu Q."/>
            <person name="Huang B."/>
            <person name="Guo Z."/>
            <person name="Lei P."/>
        </authorList>
    </citation>
    <scope>NUCLEOTIDE SEQUENCE</scope>
    <source>
        <strain evidence="2">S6</strain>
    </source>
</reference>
<organism evidence="2 3">
    <name type="scientific">Phenylobacterium montanum</name>
    <dbReference type="NCBI Taxonomy" id="2823693"/>
    <lineage>
        <taxon>Bacteria</taxon>
        <taxon>Pseudomonadati</taxon>
        <taxon>Pseudomonadota</taxon>
        <taxon>Alphaproteobacteria</taxon>
        <taxon>Caulobacterales</taxon>
        <taxon>Caulobacteraceae</taxon>
        <taxon>Phenylobacterium</taxon>
    </lineage>
</organism>
<feature type="transmembrane region" description="Helical" evidence="1">
    <location>
        <begin position="84"/>
        <end position="106"/>
    </location>
</feature>
<keyword evidence="1" id="KW-1133">Transmembrane helix</keyword>
<proteinExistence type="predicted"/>
<dbReference type="EMBL" id="CP073078">
    <property type="protein sequence ID" value="QUD85981.1"/>
    <property type="molecule type" value="Genomic_DNA"/>
</dbReference>
<keyword evidence="3" id="KW-1185">Reference proteome</keyword>
<dbReference type="Pfam" id="PF06210">
    <property type="entry name" value="DUF1003"/>
    <property type="match status" value="1"/>
</dbReference>
<dbReference type="Proteomes" id="UP000676409">
    <property type="component" value="Chromosome"/>
</dbReference>
<dbReference type="PANTHER" id="PTHR41386:SF1">
    <property type="entry name" value="MEMBRANE PROTEIN"/>
    <property type="match status" value="1"/>
</dbReference>
<dbReference type="KEGG" id="caul:KCG34_12770"/>
<protein>
    <submittedName>
        <fullName evidence="2">DUF1003 domain-containing protein</fullName>
    </submittedName>
</protein>
<dbReference type="PANTHER" id="PTHR41386">
    <property type="entry name" value="INTEGRAL MEMBRANE PROTEIN-RELATED"/>
    <property type="match status" value="1"/>
</dbReference>
<evidence type="ECO:0000313" key="3">
    <source>
        <dbReference type="Proteomes" id="UP000676409"/>
    </source>
</evidence>
<sequence length="177" mass="20052">MNRPDLRHELRDAEAALLLELRRVRRGLRQTGQAGGQSLTIGQKVADTVAAGMGSWAFIIIQSTILLLWIIANVTAWIQHWDPYPFILLNLALSFQAAYAAPFIMMSQNRQQDIDRKAAEHDYQINIKAELEIELLHQKIDQLRETEIIRLTETVRDLSQLLARSGLCPAPEGEKDA</sequence>
<accession>A0A975IU85</accession>
<gene>
    <name evidence="2" type="ORF">KCG34_12770</name>
</gene>
<name>A0A975IU85_9CAUL</name>
<dbReference type="InterPro" id="IPR010406">
    <property type="entry name" value="DUF1003"/>
</dbReference>
<keyword evidence="1" id="KW-0812">Transmembrane</keyword>
<dbReference type="AlphaFoldDB" id="A0A975IU85"/>
<dbReference type="RefSeq" id="WP_211936033.1">
    <property type="nucleotide sequence ID" value="NZ_CP073078.1"/>
</dbReference>